<sequence>MFPGFVVKMEEDYDDIETIEDFSEPFDNLKKHAQKVVNLFKNWRLEKPTDDKIILYKLDISKGPARIPVTIEIVKKDVLRINYYAEDIKLAFENINQLIGIQIQKFSCSNIEQILKFFEEHTLIKGDVSQSKVLNEKEKSQNLALFFAKNIDLCKQLLEAREARTNFIHSDKTLQDCSQVILVNSEGQTSSMVQIKPGNLIQSCDLTEIESSSSTEESKNKRPRPSILRSKIQKVVKR</sequence>
<gene>
    <name evidence="2" type="primary">CSON015423</name>
</gene>
<evidence type="ECO:0000313" key="2">
    <source>
        <dbReference type="EMBL" id="SSX19800.1"/>
    </source>
</evidence>
<reference evidence="2" key="1">
    <citation type="submission" date="2018-07" db="EMBL/GenBank/DDBJ databases">
        <authorList>
            <person name="Quirk P.G."/>
            <person name="Krulwich T.A."/>
        </authorList>
    </citation>
    <scope>NUCLEOTIDE SEQUENCE</scope>
</reference>
<name>A0A336LPG6_CULSO</name>
<proteinExistence type="predicted"/>
<dbReference type="AlphaFoldDB" id="A0A336LPG6"/>
<accession>A0A336LPG6</accession>
<feature type="region of interest" description="Disordered" evidence="1">
    <location>
        <begin position="210"/>
        <end position="238"/>
    </location>
</feature>
<protein>
    <submittedName>
        <fullName evidence="2">CSON015423 protein</fullName>
    </submittedName>
</protein>
<evidence type="ECO:0000256" key="1">
    <source>
        <dbReference type="SAM" id="MobiDB-lite"/>
    </source>
</evidence>
<organism evidence="2">
    <name type="scientific">Culicoides sonorensis</name>
    <name type="common">Biting midge</name>
    <dbReference type="NCBI Taxonomy" id="179676"/>
    <lineage>
        <taxon>Eukaryota</taxon>
        <taxon>Metazoa</taxon>
        <taxon>Ecdysozoa</taxon>
        <taxon>Arthropoda</taxon>
        <taxon>Hexapoda</taxon>
        <taxon>Insecta</taxon>
        <taxon>Pterygota</taxon>
        <taxon>Neoptera</taxon>
        <taxon>Endopterygota</taxon>
        <taxon>Diptera</taxon>
        <taxon>Nematocera</taxon>
        <taxon>Chironomoidea</taxon>
        <taxon>Ceratopogonidae</taxon>
        <taxon>Ceratopogoninae</taxon>
        <taxon>Culicoides</taxon>
        <taxon>Monoculicoides</taxon>
    </lineage>
</organism>
<dbReference type="VEuPathDB" id="VectorBase:CSON015423"/>
<dbReference type="EMBL" id="UFQT01000097">
    <property type="protein sequence ID" value="SSX19800.1"/>
    <property type="molecule type" value="Genomic_DNA"/>
</dbReference>